<dbReference type="SUPFAM" id="SSF47459">
    <property type="entry name" value="HLH, helix-loop-helix DNA-binding domain"/>
    <property type="match status" value="1"/>
</dbReference>
<reference evidence="9" key="2">
    <citation type="journal article" date="2018" name="Plant J.">
        <title>The Sorghum bicolor reference genome: improved assembly, gene annotations, a transcriptome atlas, and signatures of genome organization.</title>
        <authorList>
            <person name="McCormick R.F."/>
            <person name="Truong S.K."/>
            <person name="Sreedasyam A."/>
            <person name="Jenkins J."/>
            <person name="Shu S."/>
            <person name="Sims D."/>
            <person name="Kennedy M."/>
            <person name="Amirebrahimi M."/>
            <person name="Weers B.D."/>
            <person name="McKinley B."/>
            <person name="Mattison A."/>
            <person name="Morishige D.T."/>
            <person name="Grimwood J."/>
            <person name="Schmutz J."/>
            <person name="Mullet J.E."/>
        </authorList>
    </citation>
    <scope>NUCLEOTIDE SEQUENCE [LARGE SCALE GENOMIC DNA]</scope>
    <source>
        <strain evidence="9">cv. BTx623</strain>
    </source>
</reference>
<protein>
    <recommendedName>
        <fullName evidence="7">BHLH domain-containing protein</fullName>
    </recommendedName>
</protein>
<dbReference type="PANTHER" id="PTHR31945:SF17">
    <property type="entry name" value="TRANSCRIPTION FACTOR FER-LIKE IRON DEFICIENCY-INDUCED TRANSCRIPTION FACTOR"/>
    <property type="match status" value="1"/>
</dbReference>
<proteinExistence type="inferred from homology"/>
<feature type="region of interest" description="Disordered" evidence="6">
    <location>
        <begin position="67"/>
        <end position="170"/>
    </location>
</feature>
<evidence type="ECO:0000256" key="3">
    <source>
        <dbReference type="ARBA" id="ARBA00023015"/>
    </source>
</evidence>
<dbReference type="InterPro" id="IPR051358">
    <property type="entry name" value="TF_AMS/ICE1/BHLH6-like"/>
</dbReference>
<dbReference type="GO" id="GO:0005634">
    <property type="term" value="C:nucleus"/>
    <property type="evidence" value="ECO:0000318"/>
    <property type="project" value="GO_Central"/>
</dbReference>
<keyword evidence="3" id="KW-0805">Transcription regulation</keyword>
<keyword evidence="9" id="KW-1185">Reference proteome</keyword>
<dbReference type="PROSITE" id="PS50888">
    <property type="entry name" value="BHLH"/>
    <property type="match status" value="1"/>
</dbReference>
<evidence type="ECO:0000313" key="8">
    <source>
        <dbReference type="EMBL" id="KXG26070.1"/>
    </source>
</evidence>
<feature type="region of interest" description="Disordered" evidence="6">
    <location>
        <begin position="223"/>
        <end position="262"/>
    </location>
</feature>
<comment type="subcellular location">
    <subcellularLocation>
        <location evidence="1">Nucleus</location>
    </subcellularLocation>
</comment>
<evidence type="ECO:0000313" key="9">
    <source>
        <dbReference type="Proteomes" id="UP000000768"/>
    </source>
</evidence>
<evidence type="ECO:0000256" key="4">
    <source>
        <dbReference type="ARBA" id="ARBA00023163"/>
    </source>
</evidence>
<dbReference type="Gene3D" id="4.10.280.10">
    <property type="entry name" value="Helix-loop-helix DNA-binding domain"/>
    <property type="match status" value="1"/>
</dbReference>
<dbReference type="OMA" id="DRMQEWQ"/>
<name>A0A1B6PK80_SORBI</name>
<dbReference type="SMART" id="SM00353">
    <property type="entry name" value="HLH"/>
    <property type="match status" value="1"/>
</dbReference>
<organism evidence="8 9">
    <name type="scientific">Sorghum bicolor</name>
    <name type="common">Sorghum</name>
    <name type="synonym">Sorghum vulgare</name>
    <dbReference type="NCBI Taxonomy" id="4558"/>
    <lineage>
        <taxon>Eukaryota</taxon>
        <taxon>Viridiplantae</taxon>
        <taxon>Streptophyta</taxon>
        <taxon>Embryophyta</taxon>
        <taxon>Tracheophyta</taxon>
        <taxon>Spermatophyta</taxon>
        <taxon>Magnoliopsida</taxon>
        <taxon>Liliopsida</taxon>
        <taxon>Poales</taxon>
        <taxon>Poaceae</taxon>
        <taxon>PACMAD clade</taxon>
        <taxon>Panicoideae</taxon>
        <taxon>Andropogonodae</taxon>
        <taxon>Andropogoneae</taxon>
        <taxon>Sorghinae</taxon>
        <taxon>Sorghum</taxon>
    </lineage>
</organism>
<evidence type="ECO:0000256" key="2">
    <source>
        <dbReference type="ARBA" id="ARBA00005510"/>
    </source>
</evidence>
<keyword evidence="5" id="KW-0539">Nucleus</keyword>
<dbReference type="PANTHER" id="PTHR31945">
    <property type="entry name" value="TRANSCRIPTION FACTOR SCREAM2-RELATED"/>
    <property type="match status" value="1"/>
</dbReference>
<dbReference type="InParanoid" id="A0A1B6PK80"/>
<dbReference type="STRING" id="4558.A0A1B6PK80"/>
<dbReference type="FunCoup" id="A0A1B6PK80">
    <property type="interactions" value="1107"/>
</dbReference>
<feature type="domain" description="BHLH" evidence="7">
    <location>
        <begin position="159"/>
        <end position="208"/>
    </location>
</feature>
<dbReference type="GO" id="GO:0006355">
    <property type="term" value="P:regulation of DNA-templated transcription"/>
    <property type="evidence" value="ECO:0000318"/>
    <property type="project" value="GO_Central"/>
</dbReference>
<dbReference type="AlphaFoldDB" id="A0A1B6PK80"/>
<comment type="similarity">
    <text evidence="2">Belongs to the bHLH protein family.</text>
</comment>
<reference evidence="8 9" key="1">
    <citation type="journal article" date="2009" name="Nature">
        <title>The Sorghum bicolor genome and the diversification of grasses.</title>
        <authorList>
            <person name="Paterson A.H."/>
            <person name="Bowers J.E."/>
            <person name="Bruggmann R."/>
            <person name="Dubchak I."/>
            <person name="Grimwood J."/>
            <person name="Gundlach H."/>
            <person name="Haberer G."/>
            <person name="Hellsten U."/>
            <person name="Mitros T."/>
            <person name="Poliakov A."/>
            <person name="Schmutz J."/>
            <person name="Spannagl M."/>
            <person name="Tang H."/>
            <person name="Wang X."/>
            <person name="Wicker T."/>
            <person name="Bharti A.K."/>
            <person name="Chapman J."/>
            <person name="Feltus F.A."/>
            <person name="Gowik U."/>
            <person name="Grigoriev I.V."/>
            <person name="Lyons E."/>
            <person name="Maher C.A."/>
            <person name="Martis M."/>
            <person name="Narechania A."/>
            <person name="Otillar R.P."/>
            <person name="Penning B.W."/>
            <person name="Salamov A.A."/>
            <person name="Wang Y."/>
            <person name="Zhang L."/>
            <person name="Carpita N.C."/>
            <person name="Freeling M."/>
            <person name="Gingle A.R."/>
            <person name="Hash C.T."/>
            <person name="Keller B."/>
            <person name="Klein P."/>
            <person name="Kresovich S."/>
            <person name="McCann M.C."/>
            <person name="Ming R."/>
            <person name="Peterson D.G."/>
            <person name="Mehboob-ur-Rahman"/>
            <person name="Ware D."/>
            <person name="Westhoff P."/>
            <person name="Mayer K.F."/>
            <person name="Messing J."/>
            <person name="Rokhsar D.S."/>
        </authorList>
    </citation>
    <scope>NUCLEOTIDE SEQUENCE [LARGE SCALE GENOMIC DNA]</scope>
    <source>
        <strain evidence="9">cv. BTx623</strain>
    </source>
</reference>
<evidence type="ECO:0000256" key="5">
    <source>
        <dbReference type="ARBA" id="ARBA00023242"/>
    </source>
</evidence>
<evidence type="ECO:0000259" key="7">
    <source>
        <dbReference type="PROSITE" id="PS50888"/>
    </source>
</evidence>
<dbReference type="Gramene" id="KXG26070">
    <property type="protein sequence ID" value="KXG26070"/>
    <property type="gene ID" value="SORBI_3006G047200"/>
</dbReference>
<dbReference type="eggNOG" id="ENOG502QSJP">
    <property type="taxonomic scope" value="Eukaryota"/>
</dbReference>
<dbReference type="GO" id="GO:0003700">
    <property type="term" value="F:DNA-binding transcription factor activity"/>
    <property type="evidence" value="ECO:0000318"/>
    <property type="project" value="GO_Central"/>
</dbReference>
<evidence type="ECO:0000256" key="1">
    <source>
        <dbReference type="ARBA" id="ARBA00004123"/>
    </source>
</evidence>
<dbReference type="InterPro" id="IPR011598">
    <property type="entry name" value="bHLH_dom"/>
</dbReference>
<sequence>MDMEHQLQQLLHLEHFMPSSPGFFAVDSGQDPAHFPNGGLFVEPHVGATDDDGGWVEDLMQLGEELFGGQADGDDDVNGTGAGGMLGDDDHYQQQWQCDDDDDGGGSPDGPPPSISLDDDASPPSGEQGAGEAGELASEPHPLREDGDDVSAGATRKRRDRSKTIVSERKRRVRMKEKLYELRSLVPNITKMDKASIIADAVVYVKNLQAHARNLKEEVAALEARPMSPASRQEQPQPQHGRRAGAAGRRQQQQHAGSSVGSGARVMHVGAAQVGEGRFFVTVECERRDGVAAPLCAAAESLACFRVESSSIGRSGPDRVVSTLTLKVVSQRVGGDAAIGEASVKLWMMAALLKEGFRPEATVQMS</sequence>
<dbReference type="Proteomes" id="UP000000768">
    <property type="component" value="Chromosome 6"/>
</dbReference>
<dbReference type="EMBL" id="CM000765">
    <property type="protein sequence ID" value="KXG26070.1"/>
    <property type="molecule type" value="Genomic_DNA"/>
</dbReference>
<keyword evidence="4" id="KW-0804">Transcription</keyword>
<dbReference type="InterPro" id="IPR036638">
    <property type="entry name" value="HLH_DNA-bd_sf"/>
</dbReference>
<accession>A0A1B6PK80</accession>
<gene>
    <name evidence="8" type="ORF">SORBI_3006G047200</name>
</gene>
<dbReference type="GO" id="GO:0043565">
    <property type="term" value="F:sequence-specific DNA binding"/>
    <property type="evidence" value="ECO:0000318"/>
    <property type="project" value="GO_Central"/>
</dbReference>
<dbReference type="OrthoDB" id="1886792at2759"/>
<evidence type="ECO:0000256" key="6">
    <source>
        <dbReference type="SAM" id="MobiDB-lite"/>
    </source>
</evidence>
<dbReference type="GO" id="GO:0046983">
    <property type="term" value="F:protein dimerization activity"/>
    <property type="evidence" value="ECO:0007669"/>
    <property type="project" value="InterPro"/>
</dbReference>
<dbReference type="Pfam" id="PF00010">
    <property type="entry name" value="HLH"/>
    <property type="match status" value="1"/>
</dbReference>
<feature type="compositionally biased region" description="Low complexity" evidence="6">
    <location>
        <begin position="244"/>
        <end position="257"/>
    </location>
</feature>